<feature type="transmembrane region" description="Helical" evidence="1">
    <location>
        <begin position="88"/>
        <end position="107"/>
    </location>
</feature>
<sequence>MKSQETREIPFGMRDRLGYMFGDFGNDFTFLLSSMFLMKFYTDVMGVSAALVGAMMMIARIVDAFTDVTMGQICDRSRPGKKGKFTPWLRRMCGPVALASFLMYAVWFKDMPMGFKVFWMFFTYLLWGSICYTGINIPYGSMASAITADPKERTSLSSFRTIGATLANTVIGVVLPLIVYYEDAQGNTIFSGERMMIAALLCSIGAVICYLLCYHMTTERVKLEKTTEKFSFGELIRTTVSNRALVGIVAAALLLLLAQLTLAGMGNYIYPNYFGNREAMSTANLGTTIITLALSMVIVKISGKYGRKELAGAGAVVGAVALIAAFILHTDNVWVFVGLYLVSSLGTAIFNLVCWAMITDVIDDAEVRTGKRSDGTIYAVYSFARKLGQAASSGLTGGLLTLVGYSAVTAFDPKVVDGIYNITCLVPAAGFLLLALALKFLYPLDRKKVEENTRILKEKRGE</sequence>
<name>A0A0E2H166_9FIRM</name>
<dbReference type="GO" id="GO:0005886">
    <property type="term" value="C:plasma membrane"/>
    <property type="evidence" value="ECO:0007669"/>
    <property type="project" value="TreeGrafter"/>
</dbReference>
<feature type="transmembrane region" description="Helical" evidence="1">
    <location>
        <begin position="119"/>
        <end position="139"/>
    </location>
</feature>
<dbReference type="RefSeq" id="WP_002595061.1">
    <property type="nucleotide sequence ID" value="NZ_KB851001.1"/>
</dbReference>
<dbReference type="Pfam" id="PF13347">
    <property type="entry name" value="MFS_2"/>
    <property type="match status" value="1"/>
</dbReference>
<dbReference type="Proteomes" id="UP000013085">
    <property type="component" value="Unassembled WGS sequence"/>
</dbReference>
<keyword evidence="1" id="KW-0812">Transmembrane</keyword>
<evidence type="ECO:0000313" key="3">
    <source>
        <dbReference type="Proteomes" id="UP000013085"/>
    </source>
</evidence>
<gene>
    <name evidence="2" type="ORF">HMPREF1090_05652</name>
</gene>
<dbReference type="NCBIfam" id="TIGR00792">
    <property type="entry name" value="gph"/>
    <property type="match status" value="1"/>
</dbReference>
<dbReference type="GO" id="GO:0015293">
    <property type="term" value="F:symporter activity"/>
    <property type="evidence" value="ECO:0007669"/>
    <property type="project" value="InterPro"/>
</dbReference>
<comment type="caution">
    <text evidence="2">The sequence shown here is derived from an EMBL/GenBank/DDBJ whole genome shotgun (WGS) entry which is preliminary data.</text>
</comment>
<dbReference type="PANTHER" id="PTHR11328">
    <property type="entry name" value="MAJOR FACILITATOR SUPERFAMILY DOMAIN-CONTAINING PROTEIN"/>
    <property type="match status" value="1"/>
</dbReference>
<dbReference type="SUPFAM" id="SSF103473">
    <property type="entry name" value="MFS general substrate transporter"/>
    <property type="match status" value="1"/>
</dbReference>
<feature type="transmembrane region" description="Helical" evidence="1">
    <location>
        <begin position="282"/>
        <end position="303"/>
    </location>
</feature>
<dbReference type="PANTHER" id="PTHR11328:SF24">
    <property type="entry name" value="MAJOR FACILITATOR SUPERFAMILY (MFS) PROFILE DOMAIN-CONTAINING PROTEIN"/>
    <property type="match status" value="1"/>
</dbReference>
<feature type="transmembrane region" description="Helical" evidence="1">
    <location>
        <begin position="334"/>
        <end position="358"/>
    </location>
</feature>
<proteinExistence type="predicted"/>
<dbReference type="AlphaFoldDB" id="A0A0E2H166"/>
<accession>A0A0E2H166</accession>
<dbReference type="InterPro" id="IPR001927">
    <property type="entry name" value="Na/Gal_symport"/>
</dbReference>
<feature type="transmembrane region" description="Helical" evidence="1">
    <location>
        <begin position="387"/>
        <end position="407"/>
    </location>
</feature>
<dbReference type="EMBL" id="AGYR01000079">
    <property type="protein sequence ID" value="ENZ05438.1"/>
    <property type="molecule type" value="Genomic_DNA"/>
</dbReference>
<dbReference type="InterPro" id="IPR039672">
    <property type="entry name" value="MFS_2"/>
</dbReference>
<organism evidence="2 3">
    <name type="scientific">[Clostridium] clostridioforme 90A8</name>
    <dbReference type="NCBI Taxonomy" id="999408"/>
    <lineage>
        <taxon>Bacteria</taxon>
        <taxon>Bacillati</taxon>
        <taxon>Bacillota</taxon>
        <taxon>Clostridia</taxon>
        <taxon>Lachnospirales</taxon>
        <taxon>Lachnospiraceae</taxon>
        <taxon>Enterocloster</taxon>
    </lineage>
</organism>
<feature type="transmembrane region" description="Helical" evidence="1">
    <location>
        <begin position="196"/>
        <end position="214"/>
    </location>
</feature>
<feature type="transmembrane region" description="Helical" evidence="1">
    <location>
        <begin position="310"/>
        <end position="328"/>
    </location>
</feature>
<feature type="transmembrane region" description="Helical" evidence="1">
    <location>
        <begin position="244"/>
        <end position="270"/>
    </location>
</feature>
<evidence type="ECO:0000256" key="1">
    <source>
        <dbReference type="SAM" id="Phobius"/>
    </source>
</evidence>
<dbReference type="HOGENOM" id="CLU_027408_0_1_9"/>
<protein>
    <submittedName>
        <fullName evidence="2">Sugar (Glycoside-Pentoside-Hexuronide) transporter</fullName>
    </submittedName>
</protein>
<reference evidence="2 3" key="1">
    <citation type="submission" date="2013-01" db="EMBL/GenBank/DDBJ databases">
        <title>The Genome Sequence of Clostridium clostridioforme 90A8.</title>
        <authorList>
            <consortium name="The Broad Institute Genome Sequencing Platform"/>
            <person name="Earl A."/>
            <person name="Ward D."/>
            <person name="Feldgarden M."/>
            <person name="Gevers D."/>
            <person name="Courvalin P."/>
            <person name="Lambert T."/>
            <person name="Walker B."/>
            <person name="Young S.K."/>
            <person name="Zeng Q."/>
            <person name="Gargeya S."/>
            <person name="Fitzgerald M."/>
            <person name="Haas B."/>
            <person name="Abouelleil A."/>
            <person name="Alvarado L."/>
            <person name="Arachchi H.M."/>
            <person name="Berlin A.M."/>
            <person name="Chapman S.B."/>
            <person name="Dewar J."/>
            <person name="Goldberg J."/>
            <person name="Griggs A."/>
            <person name="Gujja S."/>
            <person name="Hansen M."/>
            <person name="Howarth C."/>
            <person name="Imamovic A."/>
            <person name="Larimer J."/>
            <person name="McCowan C."/>
            <person name="Murphy C."/>
            <person name="Neiman D."/>
            <person name="Pearson M."/>
            <person name="Priest M."/>
            <person name="Roberts A."/>
            <person name="Saif S."/>
            <person name="Shea T."/>
            <person name="Sisk P."/>
            <person name="Sykes S."/>
            <person name="Wortman J."/>
            <person name="Nusbaum C."/>
            <person name="Birren B."/>
        </authorList>
    </citation>
    <scope>NUCLEOTIDE SEQUENCE [LARGE SCALE GENOMIC DNA]</scope>
    <source>
        <strain evidence="2 3">90A8</strain>
    </source>
</reference>
<dbReference type="Gene3D" id="1.20.1250.20">
    <property type="entry name" value="MFS general substrate transporter like domains"/>
    <property type="match status" value="1"/>
</dbReference>
<feature type="transmembrane region" description="Helical" evidence="1">
    <location>
        <begin position="419"/>
        <end position="442"/>
    </location>
</feature>
<dbReference type="PATRIC" id="fig|999408.3.peg.6060"/>
<keyword evidence="1" id="KW-0472">Membrane</keyword>
<dbReference type="CDD" id="cd17332">
    <property type="entry name" value="MFS_MelB_like"/>
    <property type="match status" value="1"/>
</dbReference>
<evidence type="ECO:0000313" key="2">
    <source>
        <dbReference type="EMBL" id="ENZ05438.1"/>
    </source>
</evidence>
<dbReference type="InterPro" id="IPR036259">
    <property type="entry name" value="MFS_trans_sf"/>
</dbReference>
<dbReference type="GO" id="GO:0008643">
    <property type="term" value="P:carbohydrate transport"/>
    <property type="evidence" value="ECO:0007669"/>
    <property type="project" value="InterPro"/>
</dbReference>
<keyword evidence="1" id="KW-1133">Transmembrane helix</keyword>
<feature type="transmembrane region" description="Helical" evidence="1">
    <location>
        <begin position="159"/>
        <end position="181"/>
    </location>
</feature>
<feature type="transmembrane region" description="Helical" evidence="1">
    <location>
        <begin position="47"/>
        <end position="68"/>
    </location>
</feature>
<dbReference type="GO" id="GO:0006814">
    <property type="term" value="P:sodium ion transport"/>
    <property type="evidence" value="ECO:0007669"/>
    <property type="project" value="InterPro"/>
</dbReference>